<name>A0A1E4TF54_9ASCO</name>
<feature type="region of interest" description="Disordered" evidence="1">
    <location>
        <begin position="1378"/>
        <end position="1402"/>
    </location>
</feature>
<reference evidence="4" key="1">
    <citation type="submission" date="2016-02" db="EMBL/GenBank/DDBJ databases">
        <title>Comparative genomics of biotechnologically important yeasts.</title>
        <authorList>
            <consortium name="DOE Joint Genome Institute"/>
            <person name="Riley R."/>
            <person name="Haridas S."/>
            <person name="Wolfe K.H."/>
            <person name="Lopes M.R."/>
            <person name="Hittinger C.T."/>
            <person name="Goker M."/>
            <person name="Salamov A."/>
            <person name="Wisecaver J."/>
            <person name="Long T.M."/>
            <person name="Aerts A.L."/>
            <person name="Barry K."/>
            <person name="Choi C."/>
            <person name="Clum A."/>
            <person name="Coughlan A.Y."/>
            <person name="Deshpande S."/>
            <person name="Douglass A.P."/>
            <person name="Hanson S.J."/>
            <person name="Klenk H.-P."/>
            <person name="Labutti K."/>
            <person name="Lapidus A."/>
            <person name="Lindquist E."/>
            <person name="Lipzen A."/>
            <person name="Meier-Kolthoff J.P."/>
            <person name="Ohm R.A."/>
            <person name="Otillar R.P."/>
            <person name="Pangilinan J."/>
            <person name="Peng Y."/>
            <person name="Rokas A."/>
            <person name="Rosa C.A."/>
            <person name="Scheuner C."/>
            <person name="Sibirny A.A."/>
            <person name="Slot J.C."/>
            <person name="Stielow J.B."/>
            <person name="Sun H."/>
            <person name="Kurtzman C.P."/>
            <person name="Blackwell M."/>
            <person name="Jeffries T.W."/>
            <person name="Grigoriev I.V."/>
        </authorList>
    </citation>
    <scope>NUCLEOTIDE SEQUENCE [LARGE SCALE GENOMIC DNA]</scope>
    <source>
        <strain evidence="4">NRRL Y-17796</strain>
    </source>
</reference>
<accession>A0A1E4TF54</accession>
<dbReference type="SUPFAM" id="SSF48371">
    <property type="entry name" value="ARM repeat"/>
    <property type="match status" value="2"/>
</dbReference>
<evidence type="ECO:0000259" key="2">
    <source>
        <dbReference type="Pfam" id="PF12830"/>
    </source>
</evidence>
<keyword evidence="4" id="KW-1185">Reference proteome</keyword>
<feature type="domain" description="Sister chromatid cohesion C-terminal" evidence="2">
    <location>
        <begin position="1117"/>
        <end position="1290"/>
    </location>
</feature>
<evidence type="ECO:0000313" key="4">
    <source>
        <dbReference type="Proteomes" id="UP000095023"/>
    </source>
</evidence>
<dbReference type="Gene3D" id="1.25.10.10">
    <property type="entry name" value="Leucine-rich Repeat Variant"/>
    <property type="match status" value="1"/>
</dbReference>
<evidence type="ECO:0000256" key="1">
    <source>
        <dbReference type="SAM" id="MobiDB-lite"/>
    </source>
</evidence>
<dbReference type="Pfam" id="PF12830">
    <property type="entry name" value="Nipped-B_C"/>
    <property type="match status" value="1"/>
</dbReference>
<proteinExistence type="predicted"/>
<evidence type="ECO:0000313" key="3">
    <source>
        <dbReference type="EMBL" id="ODV90323.1"/>
    </source>
</evidence>
<gene>
    <name evidence="3" type="ORF">CANCADRAFT_31330</name>
</gene>
<sequence>MTRALTKVSIVLPENIDETRKLTPVTAILPVKALIDAIPAPRLFATIPLPDDALSSLSIEDIKDIVDVTKPYFTKQLAKRFLPVPEILCSDEVMLDFDARDLSADALRVLSGLANSDCDLPNIKHPKLDTKLNDLSQHLKRDNRSESDRPVKRVLYSRPTLDVQLPSDNLDAPQSIDNLLNDLERLETPSLNDLAQIESVISRLVHSSEMRTVEGIEAELSKLTAICLLALTNFTNQTPLKEILCCTRCLIYLTLLSSFNTISEPTMMGICDSLSWASSLFLKTLESTTSPELECMVRTLWDLNTLFQSPNIKVPESGRIRLSSILIKLLSPYLSVKNSGYVTSSYADIQSTAATLLVNVIDSKQLSLEPATELFSLLWTSVSDPSFTSSVPFTHKFERYCKLSTGDTILPVTKLVVEILHSQYLINSTVTEKQMFAMKKNVTDYLQAFSQSMVSAMQQHSLFHSGSCLLGWLDAIFDDLLTLMKVPDYPAGIHIIQALLETFIETLNDTKHAFVASFIMDKFKKICVAIADTEIDHQKFIDFNDIQAVIDAYYSDCDEYGFLETPYTSHALKFAALLIIYDLCLEEENRDVFDTWAEKCCIYKPDPSNVKGNGKFATMMHQSLTMNVLSQSKILVTNSSKFTLDLQVRLLSAIGNLVPKFDYLLRDEDVRQFVFDAVVSEKAKLQCAALSVCSPLVQASNNDLESTTYSFISFIRYKMNISSLAVRKRMIQSLKAYFAKCHNSISNIFNIRTRIMSLLLEFTSDPDQQVRDFAFKSISTIILESSKTESDAVSVICESSLYASDFASAIGLLVPIFDTFKSVKSALPMVAGMLLAIICADTKVFTRKQQSACFILKVISDKFPTMLQFKGASALLLCIQTRSDINDKNMAELLSITTTILRCEPDCIPDSSRDVMACFITSALTRYSFQPLYEACKLLVLIYDDLNSLKKYRSIIISLLKQSKTYKPDNRSASRVLLLVATLLAAYKNSPACSTNDNWYCSAEKMFVHELKRIYADSRYSVEVKRAADRCFSVIFAGDPSKLMQVGYNEVITKRLSDEDDKSKALGINVLHNIVTWPSEDVTNGNENNHGSCLTAEILRTGFQDPHELRRATVHQMIQHNVPMIQNIAMSTLDVATCLDIMDIIEYYIGVGSGNPKDFVPTLIFYEAGKNQNLLCRAKRLRYTLEKYNSHLNMHEEYATSFREVAKYYSRNPERKWSLAPFNTIYATFSFLTKSRKYQLFEIICSAESLAAQDIPDLKARLELTRYLALSILSTTYVCMTDVERLVSKIPQALQMLLYIMDNLDEDNSEEVWVTMNQCWILSKVQRAMYEIYNLDGTHEKDTPVHSPSIIRKIEEISSKVAYFWEYVAELTEDEWEQVEAESGRGQSTGSARDSKEGSLYD</sequence>
<organism evidence="3 4">
    <name type="scientific">Tortispora caseinolytica NRRL Y-17796</name>
    <dbReference type="NCBI Taxonomy" id="767744"/>
    <lineage>
        <taxon>Eukaryota</taxon>
        <taxon>Fungi</taxon>
        <taxon>Dikarya</taxon>
        <taxon>Ascomycota</taxon>
        <taxon>Saccharomycotina</taxon>
        <taxon>Trigonopsidomycetes</taxon>
        <taxon>Trigonopsidales</taxon>
        <taxon>Trigonopsidaceae</taxon>
        <taxon>Tortispora</taxon>
    </lineage>
</organism>
<feature type="compositionally biased region" description="Basic and acidic residues" evidence="1">
    <location>
        <begin position="1393"/>
        <end position="1402"/>
    </location>
</feature>
<protein>
    <recommendedName>
        <fullName evidence="2">Sister chromatid cohesion C-terminal domain-containing protein</fullName>
    </recommendedName>
</protein>
<dbReference type="InterPro" id="IPR016024">
    <property type="entry name" value="ARM-type_fold"/>
</dbReference>
<dbReference type="Proteomes" id="UP000095023">
    <property type="component" value="Unassembled WGS sequence"/>
</dbReference>
<dbReference type="EMBL" id="KV453842">
    <property type="protein sequence ID" value="ODV90323.1"/>
    <property type="molecule type" value="Genomic_DNA"/>
</dbReference>
<dbReference type="InterPro" id="IPR024986">
    <property type="entry name" value="Nipped-B_C"/>
</dbReference>
<dbReference type="InterPro" id="IPR011989">
    <property type="entry name" value="ARM-like"/>
</dbReference>
<dbReference type="OrthoDB" id="418242at2759"/>